<accession>A0A7J7P1I7</accession>
<reference evidence="1 2" key="1">
    <citation type="journal article" date="2020" name="IScience">
        <title>Genome Sequencing of the Endangered Kingdonia uniflora (Circaeasteraceae, Ranunculales) Reveals Potential Mechanisms of Evolutionary Specialization.</title>
        <authorList>
            <person name="Sun Y."/>
            <person name="Deng T."/>
            <person name="Zhang A."/>
            <person name="Moore M.J."/>
            <person name="Landis J.B."/>
            <person name="Lin N."/>
            <person name="Zhang H."/>
            <person name="Zhang X."/>
            <person name="Huang J."/>
            <person name="Zhang X."/>
            <person name="Sun H."/>
            <person name="Wang H."/>
        </authorList>
    </citation>
    <scope>NUCLEOTIDE SEQUENCE [LARGE SCALE GENOMIC DNA]</scope>
    <source>
        <strain evidence="1">TB1705</strain>
        <tissue evidence="1">Leaf</tissue>
    </source>
</reference>
<evidence type="ECO:0000313" key="2">
    <source>
        <dbReference type="Proteomes" id="UP000541444"/>
    </source>
</evidence>
<gene>
    <name evidence="1" type="ORF">GIB67_028488</name>
</gene>
<dbReference type="Proteomes" id="UP000541444">
    <property type="component" value="Unassembled WGS sequence"/>
</dbReference>
<proteinExistence type="predicted"/>
<evidence type="ECO:0000313" key="1">
    <source>
        <dbReference type="EMBL" id="KAF6173190.1"/>
    </source>
</evidence>
<sequence length="104" mass="12252">MKITEDVQKYAKDRSYGSVEEAVQQEMDAMSKECLLAKKTIVGHQMREKERSRQQNFKKRDHVLEVTTTEGVLKAKEFRLGPMFQELNKRFDMELQNVVTDRNV</sequence>
<organism evidence="1 2">
    <name type="scientific">Kingdonia uniflora</name>
    <dbReference type="NCBI Taxonomy" id="39325"/>
    <lineage>
        <taxon>Eukaryota</taxon>
        <taxon>Viridiplantae</taxon>
        <taxon>Streptophyta</taxon>
        <taxon>Embryophyta</taxon>
        <taxon>Tracheophyta</taxon>
        <taxon>Spermatophyta</taxon>
        <taxon>Magnoliopsida</taxon>
        <taxon>Ranunculales</taxon>
        <taxon>Circaeasteraceae</taxon>
        <taxon>Kingdonia</taxon>
    </lineage>
</organism>
<comment type="caution">
    <text evidence="1">The sequence shown here is derived from an EMBL/GenBank/DDBJ whole genome shotgun (WGS) entry which is preliminary data.</text>
</comment>
<keyword evidence="2" id="KW-1185">Reference proteome</keyword>
<protein>
    <submittedName>
        <fullName evidence="1">Uncharacterized protein</fullName>
    </submittedName>
</protein>
<dbReference type="EMBL" id="JACGCM010000354">
    <property type="protein sequence ID" value="KAF6173190.1"/>
    <property type="molecule type" value="Genomic_DNA"/>
</dbReference>
<dbReference type="AlphaFoldDB" id="A0A7J7P1I7"/>
<name>A0A7J7P1I7_9MAGN</name>
<feature type="non-terminal residue" evidence="1">
    <location>
        <position position="1"/>
    </location>
</feature>